<reference evidence="1" key="1">
    <citation type="journal article" date="2004" name="Nature">
        <title>Genome duplication in the teleost fish Tetraodon nigroviridis reveals the early vertebrate proto-karyotype.</title>
        <authorList>
            <person name="Jaillon O."/>
            <person name="Aury J.-M."/>
            <person name="Brunet F."/>
            <person name="Petit J.-L."/>
            <person name="Stange-Thomann N."/>
            <person name="Mauceli E."/>
            <person name="Bouneau L."/>
            <person name="Fischer C."/>
            <person name="Ozouf-Costaz C."/>
            <person name="Bernot A."/>
            <person name="Nicaud S."/>
            <person name="Jaffe D."/>
            <person name="Fisher S."/>
            <person name="Lutfalla G."/>
            <person name="Dossat C."/>
            <person name="Segurens B."/>
            <person name="Dasilva C."/>
            <person name="Salanoubat M."/>
            <person name="Levy M."/>
            <person name="Boudet N."/>
            <person name="Castellano S."/>
            <person name="Anthouard V."/>
            <person name="Jubin C."/>
            <person name="Castelli V."/>
            <person name="Katinka M."/>
            <person name="Vacherie B."/>
            <person name="Biemont C."/>
            <person name="Skalli Z."/>
            <person name="Cattolico L."/>
            <person name="Poulain J."/>
            <person name="De Berardinis V."/>
            <person name="Cruaud C."/>
            <person name="Duprat S."/>
            <person name="Brottier P."/>
            <person name="Coutanceau J.-P."/>
            <person name="Gouzy J."/>
            <person name="Parra G."/>
            <person name="Lardier G."/>
            <person name="Chapple C."/>
            <person name="McKernan K.J."/>
            <person name="McEwan P."/>
            <person name="Bosak S."/>
            <person name="Kellis M."/>
            <person name="Volff J.-N."/>
            <person name="Guigo R."/>
            <person name="Zody M.C."/>
            <person name="Mesirov J."/>
            <person name="Lindblad-Toh K."/>
            <person name="Birren B."/>
            <person name="Nusbaum C."/>
            <person name="Kahn D."/>
            <person name="Robinson-Rechavi M."/>
            <person name="Laudet V."/>
            <person name="Schachter V."/>
            <person name="Quetier F."/>
            <person name="Saurin W."/>
            <person name="Scarpelli C."/>
            <person name="Wincker P."/>
            <person name="Lander E.S."/>
            <person name="Weissenbach J."/>
            <person name="Roest Crollius H."/>
        </authorList>
    </citation>
    <scope>NUCLEOTIDE SEQUENCE [LARGE SCALE GENOMIC DNA]</scope>
</reference>
<sequence>MDSHSNALEIEVWDQGGRLNEDDEEPLGKCQVHLHKSISEETCTFDKGQVSLIYACT</sequence>
<gene>
    <name evidence="1" type="ORF">GSTENG00012703001</name>
</gene>
<evidence type="ECO:0000313" key="1">
    <source>
        <dbReference type="EMBL" id="CAF95887.1"/>
    </source>
</evidence>
<organism evidence="1">
    <name type="scientific">Tetraodon nigroviridis</name>
    <name type="common">Spotted green pufferfish</name>
    <name type="synonym">Chelonodon nigroviridis</name>
    <dbReference type="NCBI Taxonomy" id="99883"/>
    <lineage>
        <taxon>Eukaryota</taxon>
        <taxon>Metazoa</taxon>
        <taxon>Chordata</taxon>
        <taxon>Craniata</taxon>
        <taxon>Vertebrata</taxon>
        <taxon>Euteleostomi</taxon>
        <taxon>Actinopterygii</taxon>
        <taxon>Neopterygii</taxon>
        <taxon>Teleostei</taxon>
        <taxon>Neoteleostei</taxon>
        <taxon>Acanthomorphata</taxon>
        <taxon>Eupercaria</taxon>
        <taxon>Tetraodontiformes</taxon>
        <taxon>Tetradontoidea</taxon>
        <taxon>Tetraodontidae</taxon>
        <taxon>Tetraodon</taxon>
    </lineage>
</organism>
<accession>Q4STZ5</accession>
<comment type="caution">
    <text evidence="1">The sequence shown here is derived from an EMBL/GenBank/DDBJ whole genome shotgun (WGS) entry which is preliminary data.</text>
</comment>
<protein>
    <submittedName>
        <fullName evidence="1">(spotted green pufferfish) hypothetical protein</fullName>
    </submittedName>
</protein>
<reference evidence="1" key="2">
    <citation type="submission" date="2004-02" db="EMBL/GenBank/DDBJ databases">
        <authorList>
            <consortium name="Genoscope"/>
            <consortium name="Whitehead Institute Centre for Genome Research"/>
        </authorList>
    </citation>
    <scope>NUCLEOTIDE SEQUENCE</scope>
</reference>
<proteinExistence type="predicted"/>
<dbReference type="KEGG" id="tng:GSTEN00012703G001"/>
<dbReference type="AlphaFoldDB" id="Q4STZ5"/>
<dbReference type="EMBL" id="CAAE01014065">
    <property type="protein sequence ID" value="CAF95887.1"/>
    <property type="molecule type" value="Genomic_DNA"/>
</dbReference>
<name>Q4STZ5_TETNG</name>